<dbReference type="EMBL" id="GECU01033540">
    <property type="protein sequence ID" value="JAS74166.1"/>
    <property type="molecule type" value="Transcribed_RNA"/>
</dbReference>
<evidence type="ECO:0000256" key="5">
    <source>
        <dbReference type="SAM" id="MobiDB-lite"/>
    </source>
</evidence>
<organism evidence="6">
    <name type="scientific">Homalodisca liturata</name>
    <dbReference type="NCBI Taxonomy" id="320908"/>
    <lineage>
        <taxon>Eukaryota</taxon>
        <taxon>Metazoa</taxon>
        <taxon>Ecdysozoa</taxon>
        <taxon>Arthropoda</taxon>
        <taxon>Hexapoda</taxon>
        <taxon>Insecta</taxon>
        <taxon>Pterygota</taxon>
        <taxon>Neoptera</taxon>
        <taxon>Paraneoptera</taxon>
        <taxon>Hemiptera</taxon>
        <taxon>Auchenorrhyncha</taxon>
        <taxon>Membracoidea</taxon>
        <taxon>Cicadellidae</taxon>
        <taxon>Cicadellinae</taxon>
        <taxon>Proconiini</taxon>
        <taxon>Homalodisca</taxon>
    </lineage>
</organism>
<feature type="compositionally biased region" description="Basic and acidic residues" evidence="5">
    <location>
        <begin position="86"/>
        <end position="99"/>
    </location>
</feature>
<proteinExistence type="predicted"/>
<sequence length="300" mass="32737">WTCESARECHVLAMSCPEVVYQAYYPYLYQRASTSAGPPRTSSFPPYYDRLNVQQPYGGVVAGSSGGGSVSSGGGAPSPASPPSTRHKDDTDHRDSDGRCDEDDDDDVGSPGGSRAQYVSANCVVFTHYTGDVASVVDQHFSRALSYSQDKASPGSDKECSPMSARNFPPSFWNQSSVSVSHGHGDLYGDSMYHGATAHTPADPWHTHYQQYTAAAHHHRAVHDYHHHHQHMAGYGGLLLPPSSRLAPHAQYPKAVDWNHRLHHEQSAHHLDAASSYASYPGMAGLDPPVQESSKDLYWF</sequence>
<comment type="subcellular location">
    <subcellularLocation>
        <location evidence="1">Nucleus</location>
    </subcellularLocation>
</comment>
<dbReference type="PANTHER" id="PTHR15950">
    <property type="entry name" value="TRANSCRIPTION COFACTOR VESTIGIAL-LIKE PROTEIN"/>
    <property type="match status" value="1"/>
</dbReference>
<evidence type="ECO:0008006" key="7">
    <source>
        <dbReference type="Google" id="ProtNLM"/>
    </source>
</evidence>
<keyword evidence="4" id="KW-0539">Nucleus</keyword>
<feature type="non-terminal residue" evidence="6">
    <location>
        <position position="1"/>
    </location>
</feature>
<reference evidence="6" key="1">
    <citation type="submission" date="2015-11" db="EMBL/GenBank/DDBJ databases">
        <title>De novo transcriptome assembly of four potential Pierce s Disease insect vectors from Arizona vineyards.</title>
        <authorList>
            <person name="Tassone E.E."/>
        </authorList>
    </citation>
    <scope>NUCLEOTIDE SEQUENCE</scope>
</reference>
<evidence type="ECO:0000256" key="4">
    <source>
        <dbReference type="ARBA" id="ARBA00023242"/>
    </source>
</evidence>
<feature type="region of interest" description="Disordered" evidence="5">
    <location>
        <begin position="58"/>
        <end position="114"/>
    </location>
</feature>
<dbReference type="PANTHER" id="PTHR15950:SF15">
    <property type="entry name" value="PROTEIN VESTIGIAL"/>
    <property type="match status" value="1"/>
</dbReference>
<feature type="compositionally biased region" description="Gly residues" evidence="5">
    <location>
        <begin position="60"/>
        <end position="76"/>
    </location>
</feature>
<gene>
    <name evidence="6" type="ORF">g.18079</name>
</gene>
<dbReference type="Pfam" id="PF07545">
    <property type="entry name" value="Vg_Tdu"/>
    <property type="match status" value="1"/>
</dbReference>
<dbReference type="InterPro" id="IPR011520">
    <property type="entry name" value="Vg_fam"/>
</dbReference>
<keyword evidence="3" id="KW-0804">Transcription</keyword>
<evidence type="ECO:0000256" key="3">
    <source>
        <dbReference type="ARBA" id="ARBA00023163"/>
    </source>
</evidence>
<evidence type="ECO:0000256" key="2">
    <source>
        <dbReference type="ARBA" id="ARBA00023015"/>
    </source>
</evidence>
<protein>
    <recommendedName>
        <fullName evidence="7">Vestigial</fullName>
    </recommendedName>
</protein>
<evidence type="ECO:0000313" key="6">
    <source>
        <dbReference type="EMBL" id="JAS74166.1"/>
    </source>
</evidence>
<dbReference type="GO" id="GO:0006355">
    <property type="term" value="P:regulation of DNA-templated transcription"/>
    <property type="evidence" value="ECO:0007669"/>
    <property type="project" value="InterPro"/>
</dbReference>
<dbReference type="AlphaFoldDB" id="A0A1B6HHJ9"/>
<name>A0A1B6HHJ9_9HEMI</name>
<evidence type="ECO:0000256" key="1">
    <source>
        <dbReference type="ARBA" id="ARBA00004123"/>
    </source>
</evidence>
<accession>A0A1B6HHJ9</accession>
<keyword evidence="2" id="KW-0805">Transcription regulation</keyword>
<dbReference type="GO" id="GO:0005634">
    <property type="term" value="C:nucleus"/>
    <property type="evidence" value="ECO:0007669"/>
    <property type="project" value="UniProtKB-SubCell"/>
</dbReference>